<feature type="transmembrane region" description="Helical" evidence="5">
    <location>
        <begin position="45"/>
        <end position="65"/>
    </location>
</feature>
<dbReference type="PANTHER" id="PTHR36460:SF1">
    <property type="entry name" value="UPF0132 DOMAIN PROTEIN (AFU_ORTHOLOGUE AFUA_3G10255)"/>
    <property type="match status" value="1"/>
</dbReference>
<protein>
    <recommendedName>
        <fullName evidence="8">Import component protein</fullName>
    </recommendedName>
</protein>
<evidence type="ECO:0000256" key="2">
    <source>
        <dbReference type="ARBA" id="ARBA00022692"/>
    </source>
</evidence>
<dbReference type="Pfam" id="PF09685">
    <property type="entry name" value="MamF_MmsF"/>
    <property type="match status" value="1"/>
</dbReference>
<keyword evidence="3 5" id="KW-1133">Transmembrane helix</keyword>
<evidence type="ECO:0000313" key="7">
    <source>
        <dbReference type="Proteomes" id="UP000183922"/>
    </source>
</evidence>
<dbReference type="EMBL" id="MNYR01000047">
    <property type="protein sequence ID" value="OIP55342.1"/>
    <property type="molecule type" value="Genomic_DNA"/>
</dbReference>
<name>A0A1J5FIF7_9BACT</name>
<feature type="transmembrane region" description="Helical" evidence="5">
    <location>
        <begin position="71"/>
        <end position="89"/>
    </location>
</feature>
<proteinExistence type="predicted"/>
<evidence type="ECO:0000256" key="5">
    <source>
        <dbReference type="SAM" id="Phobius"/>
    </source>
</evidence>
<gene>
    <name evidence="6" type="ORF">AUK13_02875</name>
</gene>
<comment type="caution">
    <text evidence="6">The sequence shown here is derived from an EMBL/GenBank/DDBJ whole genome shotgun (WGS) entry which is preliminary data.</text>
</comment>
<feature type="transmembrane region" description="Helical" evidence="5">
    <location>
        <begin position="12"/>
        <end position="30"/>
    </location>
</feature>
<reference evidence="6 7" key="1">
    <citation type="journal article" date="2016" name="Environ. Microbiol.">
        <title>Genomic resolution of a cold subsurface aquifer community provides metabolic insights for novel microbes adapted to high CO concentrations.</title>
        <authorList>
            <person name="Probst A.J."/>
            <person name="Castelle C.J."/>
            <person name="Singh A."/>
            <person name="Brown C.T."/>
            <person name="Anantharaman K."/>
            <person name="Sharon I."/>
            <person name="Hug L.A."/>
            <person name="Burstein D."/>
            <person name="Emerson J.B."/>
            <person name="Thomas B.C."/>
            <person name="Banfield J.F."/>
        </authorList>
    </citation>
    <scope>NUCLEOTIDE SEQUENCE [LARGE SCALE GENOMIC DNA]</scope>
    <source>
        <strain evidence="6">CG2_30_39_24</strain>
    </source>
</reference>
<sequence length="107" mass="12143">MPEKKELNQDERVIAALSYIWVLVLIPLLAKKDSEFCQFHAKQGLVLFIGSFVVMVLGMIPVLGWLIILPFGWLFIIILSILGIINALAGKQWEMPYLGQYAKKINL</sequence>
<organism evidence="6 7">
    <name type="scientific">Candidatus Kuenenbacteria bacterium CG2_30_39_24</name>
    <dbReference type="NCBI Taxonomy" id="1805236"/>
    <lineage>
        <taxon>Bacteria</taxon>
        <taxon>Candidatus Kueneniibacteriota</taxon>
    </lineage>
</organism>
<dbReference type="AlphaFoldDB" id="A0A1J5FIF7"/>
<dbReference type="Proteomes" id="UP000183922">
    <property type="component" value="Unassembled WGS sequence"/>
</dbReference>
<evidence type="ECO:0000256" key="1">
    <source>
        <dbReference type="ARBA" id="ARBA00004141"/>
    </source>
</evidence>
<dbReference type="STRING" id="1805236.AUK13_02875"/>
<dbReference type="GO" id="GO:0016020">
    <property type="term" value="C:membrane"/>
    <property type="evidence" value="ECO:0007669"/>
    <property type="project" value="UniProtKB-SubCell"/>
</dbReference>
<evidence type="ECO:0000256" key="3">
    <source>
        <dbReference type="ARBA" id="ARBA00022989"/>
    </source>
</evidence>
<accession>A0A1J5FIF7</accession>
<keyword evidence="2 5" id="KW-0812">Transmembrane</keyword>
<evidence type="ECO:0008006" key="8">
    <source>
        <dbReference type="Google" id="ProtNLM"/>
    </source>
</evidence>
<dbReference type="InterPro" id="IPR019109">
    <property type="entry name" value="MamF_MmsF"/>
</dbReference>
<comment type="subcellular location">
    <subcellularLocation>
        <location evidence="1">Membrane</location>
        <topology evidence="1">Multi-pass membrane protein</topology>
    </subcellularLocation>
</comment>
<evidence type="ECO:0000256" key="4">
    <source>
        <dbReference type="ARBA" id="ARBA00023136"/>
    </source>
</evidence>
<dbReference type="PANTHER" id="PTHR36460">
    <property type="entry name" value="UPF0132 DOMAIN PROTEIN (AFU_ORTHOLOGUE AFUA_3G10255)"/>
    <property type="match status" value="1"/>
</dbReference>
<evidence type="ECO:0000313" key="6">
    <source>
        <dbReference type="EMBL" id="OIP55342.1"/>
    </source>
</evidence>
<keyword evidence="4 5" id="KW-0472">Membrane</keyword>